<dbReference type="InterPro" id="IPR050352">
    <property type="entry name" value="ABCG_transporters"/>
</dbReference>
<dbReference type="EMBL" id="JANBUW010000680">
    <property type="protein sequence ID" value="KAJ2845889.1"/>
    <property type="molecule type" value="Genomic_DNA"/>
</dbReference>
<evidence type="ECO:0000256" key="1">
    <source>
        <dbReference type="ARBA" id="ARBA00004141"/>
    </source>
</evidence>
<dbReference type="GO" id="GO:0140359">
    <property type="term" value="F:ABC-type transporter activity"/>
    <property type="evidence" value="ECO:0007669"/>
    <property type="project" value="InterPro"/>
</dbReference>
<evidence type="ECO:0000256" key="4">
    <source>
        <dbReference type="ARBA" id="ARBA00022741"/>
    </source>
</evidence>
<evidence type="ECO:0000256" key="3">
    <source>
        <dbReference type="ARBA" id="ARBA00022692"/>
    </source>
</evidence>
<dbReference type="SMART" id="SM00382">
    <property type="entry name" value="AAA"/>
    <property type="match status" value="1"/>
</dbReference>
<feature type="transmembrane region" description="Helical" evidence="8">
    <location>
        <begin position="551"/>
        <end position="571"/>
    </location>
</feature>
<sequence>MKTESGGTLNDQSLDLPIAERVSIESTRRANNDSVAILFNNEPTGNSVHSSHIRSIPRTPSEVILSWDKLTYEVDSKADKTISTRKILNEITGQVRGGEMIAIIGSSGAGKTTLLNALSGRIVGGRLSGQVLFHGAPRQPGSYKRLTAYVQQDDIMHSMLTVKETLTYAAKLRLSNMQYSSEQKNERVQSIIKQLRLSAIQESRIGDAKVRGVSGGERKRVSIGAELLTDPDLLFLDEPTSGLDSNSSQLVVELVKQVAQERQIGAMMTIHQPSARIFNTFDKVILLSQGRVVYFGPTSAAIGYFAGIGYQCPMHENPADYFIDLMTLDFRTDELLTESRARVAALAQSFTQYRTKHPSLANSIAEAKSEVAVSSLESMVSVDPRNSWIFEYQTLAHRDWTNLTRNVMFLISQGFQSLVTALIVGFMFFYLKHDAISIQNRLGVLFVVVLNSTFPVVMPSMQAYLQERDIMLRERASAVYRVTTFFVSKATTFIPLALLNGVVFVVGVYFISHLRFDVGKFFITLGVYSCSNVVSIAFMLLIGSAVENVDVAFVIGPAILTLQLLFGGLLANPSTITPVLRWLRWINPVSYAYAALIQNEFREMSFECQPGSQCYSNGEQVIEVYAMGRFSIGENVAFQILLAAVFFVAGYAMLRWKIKP</sequence>
<evidence type="ECO:0000256" key="6">
    <source>
        <dbReference type="ARBA" id="ARBA00022989"/>
    </source>
</evidence>
<evidence type="ECO:0000256" key="7">
    <source>
        <dbReference type="ARBA" id="ARBA00023136"/>
    </source>
</evidence>
<organism evidence="10 11">
    <name type="scientific">Coemansia brasiliensis</name>
    <dbReference type="NCBI Taxonomy" id="2650707"/>
    <lineage>
        <taxon>Eukaryota</taxon>
        <taxon>Fungi</taxon>
        <taxon>Fungi incertae sedis</taxon>
        <taxon>Zoopagomycota</taxon>
        <taxon>Kickxellomycotina</taxon>
        <taxon>Kickxellomycetes</taxon>
        <taxon>Kickxellales</taxon>
        <taxon>Kickxellaceae</taxon>
        <taxon>Coemansia</taxon>
    </lineage>
</organism>
<dbReference type="Pfam" id="PF01061">
    <property type="entry name" value="ABC2_membrane"/>
    <property type="match status" value="1"/>
</dbReference>
<evidence type="ECO:0000256" key="5">
    <source>
        <dbReference type="ARBA" id="ARBA00022840"/>
    </source>
</evidence>
<feature type="non-terminal residue" evidence="10">
    <location>
        <position position="660"/>
    </location>
</feature>
<comment type="subcellular location">
    <subcellularLocation>
        <location evidence="1">Membrane</location>
        <topology evidence="1">Multi-pass membrane protein</topology>
    </subcellularLocation>
</comment>
<dbReference type="OrthoDB" id="66620at2759"/>
<dbReference type="Pfam" id="PF00005">
    <property type="entry name" value="ABC_tran"/>
    <property type="match status" value="1"/>
</dbReference>
<dbReference type="Proteomes" id="UP001139887">
    <property type="component" value="Unassembled WGS sequence"/>
</dbReference>
<reference evidence="10" key="1">
    <citation type="submission" date="2022-07" db="EMBL/GenBank/DDBJ databases">
        <title>Phylogenomic reconstructions and comparative analyses of Kickxellomycotina fungi.</title>
        <authorList>
            <person name="Reynolds N.K."/>
            <person name="Stajich J.E."/>
            <person name="Barry K."/>
            <person name="Grigoriev I.V."/>
            <person name="Crous P."/>
            <person name="Smith M.E."/>
        </authorList>
    </citation>
    <scope>NUCLEOTIDE SEQUENCE</scope>
    <source>
        <strain evidence="10">NRRL 1566</strain>
    </source>
</reference>
<evidence type="ECO:0000313" key="11">
    <source>
        <dbReference type="Proteomes" id="UP001139887"/>
    </source>
</evidence>
<dbReference type="SUPFAM" id="SSF52540">
    <property type="entry name" value="P-loop containing nucleoside triphosphate hydrolases"/>
    <property type="match status" value="1"/>
</dbReference>
<dbReference type="PROSITE" id="PS00211">
    <property type="entry name" value="ABC_TRANSPORTER_1"/>
    <property type="match status" value="1"/>
</dbReference>
<dbReference type="InterPro" id="IPR003439">
    <property type="entry name" value="ABC_transporter-like_ATP-bd"/>
</dbReference>
<proteinExistence type="predicted"/>
<feature type="transmembrane region" description="Helical" evidence="8">
    <location>
        <begin position="485"/>
        <end position="510"/>
    </location>
</feature>
<dbReference type="PANTHER" id="PTHR48041">
    <property type="entry name" value="ABC TRANSPORTER G FAMILY MEMBER 28"/>
    <property type="match status" value="1"/>
</dbReference>
<feature type="transmembrane region" description="Helical" evidence="8">
    <location>
        <begin position="522"/>
        <end position="545"/>
    </location>
</feature>
<feature type="transmembrane region" description="Helical" evidence="8">
    <location>
        <begin position="407"/>
        <end position="430"/>
    </location>
</feature>
<keyword evidence="4" id="KW-0547">Nucleotide-binding</keyword>
<dbReference type="GO" id="GO:0016887">
    <property type="term" value="F:ATP hydrolysis activity"/>
    <property type="evidence" value="ECO:0007669"/>
    <property type="project" value="InterPro"/>
</dbReference>
<dbReference type="PROSITE" id="PS50893">
    <property type="entry name" value="ABC_TRANSPORTER_2"/>
    <property type="match status" value="1"/>
</dbReference>
<keyword evidence="11" id="KW-1185">Reference proteome</keyword>
<dbReference type="InterPro" id="IPR043926">
    <property type="entry name" value="ABCG_dom"/>
</dbReference>
<keyword evidence="7 8" id="KW-0472">Membrane</keyword>
<dbReference type="InterPro" id="IPR013525">
    <property type="entry name" value="ABC2_TM"/>
</dbReference>
<comment type="caution">
    <text evidence="10">The sequence shown here is derived from an EMBL/GenBank/DDBJ whole genome shotgun (WGS) entry which is preliminary data.</text>
</comment>
<dbReference type="Gene3D" id="3.40.50.300">
    <property type="entry name" value="P-loop containing nucleotide triphosphate hydrolases"/>
    <property type="match status" value="1"/>
</dbReference>
<evidence type="ECO:0000256" key="8">
    <source>
        <dbReference type="SAM" id="Phobius"/>
    </source>
</evidence>
<accession>A0A9W8LYM5</accession>
<feature type="transmembrane region" description="Helical" evidence="8">
    <location>
        <begin position="442"/>
        <end position="465"/>
    </location>
</feature>
<keyword evidence="5" id="KW-0067">ATP-binding</keyword>
<gene>
    <name evidence="10" type="ORF">IWW36_004602</name>
</gene>
<dbReference type="CDD" id="cd03213">
    <property type="entry name" value="ABCG_EPDR"/>
    <property type="match status" value="1"/>
</dbReference>
<evidence type="ECO:0000256" key="2">
    <source>
        <dbReference type="ARBA" id="ARBA00022448"/>
    </source>
</evidence>
<dbReference type="GO" id="GO:0016020">
    <property type="term" value="C:membrane"/>
    <property type="evidence" value="ECO:0007669"/>
    <property type="project" value="UniProtKB-SubCell"/>
</dbReference>
<feature type="transmembrane region" description="Helical" evidence="8">
    <location>
        <begin position="636"/>
        <end position="654"/>
    </location>
</feature>
<keyword evidence="2" id="KW-0813">Transport</keyword>
<keyword evidence="3 8" id="KW-0812">Transmembrane</keyword>
<dbReference type="InterPro" id="IPR017871">
    <property type="entry name" value="ABC_transporter-like_CS"/>
</dbReference>
<dbReference type="InterPro" id="IPR003593">
    <property type="entry name" value="AAA+_ATPase"/>
</dbReference>
<dbReference type="AlphaFoldDB" id="A0A9W8LYM5"/>
<dbReference type="GO" id="GO:0005524">
    <property type="term" value="F:ATP binding"/>
    <property type="evidence" value="ECO:0007669"/>
    <property type="project" value="UniProtKB-KW"/>
</dbReference>
<keyword evidence="6 8" id="KW-1133">Transmembrane helix</keyword>
<protein>
    <recommendedName>
        <fullName evidence="9">ABC transporter domain-containing protein</fullName>
    </recommendedName>
</protein>
<feature type="domain" description="ABC transporter" evidence="9">
    <location>
        <begin position="65"/>
        <end position="314"/>
    </location>
</feature>
<name>A0A9W8LYM5_9FUNG</name>
<dbReference type="Pfam" id="PF19055">
    <property type="entry name" value="ABC2_membrane_7"/>
    <property type="match status" value="1"/>
</dbReference>
<dbReference type="InterPro" id="IPR027417">
    <property type="entry name" value="P-loop_NTPase"/>
</dbReference>
<dbReference type="PANTHER" id="PTHR48041:SF122">
    <property type="entry name" value="ABC TRANSPORTER DOMAIN-CONTAINING PROTEIN"/>
    <property type="match status" value="1"/>
</dbReference>
<evidence type="ECO:0000313" key="10">
    <source>
        <dbReference type="EMBL" id="KAJ2845889.1"/>
    </source>
</evidence>
<evidence type="ECO:0000259" key="9">
    <source>
        <dbReference type="PROSITE" id="PS50893"/>
    </source>
</evidence>